<evidence type="ECO:0008006" key="4">
    <source>
        <dbReference type="Google" id="ProtNLM"/>
    </source>
</evidence>
<accession>A0A1F4T9V8</accession>
<feature type="signal peptide" evidence="1">
    <location>
        <begin position="1"/>
        <end position="22"/>
    </location>
</feature>
<name>A0A1F4T9V8_UNCSA</name>
<evidence type="ECO:0000313" key="3">
    <source>
        <dbReference type="Proteomes" id="UP000178602"/>
    </source>
</evidence>
<dbReference type="Proteomes" id="UP000178602">
    <property type="component" value="Unassembled WGS sequence"/>
</dbReference>
<protein>
    <recommendedName>
        <fullName evidence="4">FlgD Ig-like domain-containing protein</fullName>
    </recommendedName>
</protein>
<evidence type="ECO:0000256" key="1">
    <source>
        <dbReference type="SAM" id="SignalP"/>
    </source>
</evidence>
<reference evidence="2 3" key="1">
    <citation type="journal article" date="2016" name="Nat. Commun.">
        <title>Thousands of microbial genomes shed light on interconnected biogeochemical processes in an aquifer system.</title>
        <authorList>
            <person name="Anantharaman K."/>
            <person name="Brown C.T."/>
            <person name="Hug L.A."/>
            <person name="Sharon I."/>
            <person name="Castelle C.J."/>
            <person name="Probst A.J."/>
            <person name="Thomas B.C."/>
            <person name="Singh A."/>
            <person name="Wilkins M.J."/>
            <person name="Karaoz U."/>
            <person name="Brodie E.L."/>
            <person name="Williams K.H."/>
            <person name="Hubbard S.S."/>
            <person name="Banfield J.F."/>
        </authorList>
    </citation>
    <scope>NUCLEOTIDE SEQUENCE [LARGE SCALE GENOMIC DNA]</scope>
</reference>
<comment type="caution">
    <text evidence="2">The sequence shown here is derived from an EMBL/GenBank/DDBJ whole genome shotgun (WGS) entry which is preliminary data.</text>
</comment>
<feature type="chain" id="PRO_5009514580" description="FlgD Ig-like domain-containing protein" evidence="1">
    <location>
        <begin position="23"/>
        <end position="314"/>
    </location>
</feature>
<dbReference type="EMBL" id="MEUG01000001">
    <property type="protein sequence ID" value="OGC28863.1"/>
    <property type="molecule type" value="Genomic_DNA"/>
</dbReference>
<dbReference type="AlphaFoldDB" id="A0A1F4T9V8"/>
<gene>
    <name evidence="2" type="ORF">A3K49_07965</name>
</gene>
<evidence type="ECO:0000313" key="2">
    <source>
        <dbReference type="EMBL" id="OGC28863.1"/>
    </source>
</evidence>
<keyword evidence="1" id="KW-0732">Signal</keyword>
<organism evidence="2 3">
    <name type="scientific">candidate division WOR-1 bacterium RIFOXYC12_FULL_54_18</name>
    <dbReference type="NCBI Taxonomy" id="1802584"/>
    <lineage>
        <taxon>Bacteria</taxon>
        <taxon>Bacillati</taxon>
        <taxon>Saganbacteria</taxon>
    </lineage>
</organism>
<sequence length="314" mass="33128">MPKIILAIFIIVSCFLIAPVDAAESATYKMLPNIVDSGGKKTVSAGFSLSAKAGISNQGRSSSPAYIFYPGFFFPITVEAPPEGPAFVRTEDRTPPTIEVQVSGAESMLWSNDSVPAESTFKISISDNVEINRNSIVVKIDGEVKINANNYLSHLDPAKAQGEKTAIYLDCVATLTPGLHTLYVEAWDAAKNPGTKQYTGLEVAAPGAEPVIKSGTLVVSPTTFSPTTGGKTTIAFSVSGASADTEVTIFVYGPGGRGTEWARKVRSGPGYNQVEFSGVSDISGEPLANGIYVVKVIANGKELGKQYMVVYGGR</sequence>
<proteinExistence type="predicted"/>